<feature type="transmembrane region" description="Helical" evidence="1">
    <location>
        <begin position="37"/>
        <end position="57"/>
    </location>
</feature>
<feature type="transmembrane region" description="Helical" evidence="1">
    <location>
        <begin position="267"/>
        <end position="285"/>
    </location>
</feature>
<dbReference type="InterPro" id="IPR008756">
    <property type="entry name" value="Peptidase_M56"/>
</dbReference>
<dbReference type="EMBL" id="BLAX01000001">
    <property type="protein sequence ID" value="GET34178.1"/>
    <property type="molecule type" value="Genomic_DNA"/>
</dbReference>
<proteinExistence type="predicted"/>
<keyword evidence="1" id="KW-0472">Membrane</keyword>
<evidence type="ECO:0000256" key="1">
    <source>
        <dbReference type="SAM" id="Phobius"/>
    </source>
</evidence>
<dbReference type="PANTHER" id="PTHR21666:SF286">
    <property type="entry name" value="LIPOPROTEIN NLPD"/>
    <property type="match status" value="1"/>
</dbReference>
<protein>
    <recommendedName>
        <fullName evidence="6">Peptidase M23 domain-containing protein</fullName>
    </recommendedName>
</protein>
<reference evidence="4 5" key="1">
    <citation type="submission" date="2019-10" db="EMBL/GenBank/DDBJ databases">
        <title>Prolixibacter strains distinguished by the presence of nitrate reductase genes were adept at nitrate-dependent anaerobic corrosion of metallic iron and carbon steel.</title>
        <authorList>
            <person name="Iino T."/>
            <person name="Shono N."/>
            <person name="Ito K."/>
            <person name="Nakamura R."/>
            <person name="Sueoka K."/>
            <person name="Harayama S."/>
            <person name="Ohkuma M."/>
        </authorList>
    </citation>
    <scope>NUCLEOTIDE SEQUENCE [LARGE SCALE GENOMIC DNA]</scope>
    <source>
        <strain evidence="4 5">JCM 13498</strain>
    </source>
</reference>
<dbReference type="Pfam" id="PF05569">
    <property type="entry name" value="Peptidase_M56"/>
    <property type="match status" value="1"/>
</dbReference>
<dbReference type="Pfam" id="PF01551">
    <property type="entry name" value="Peptidase_M23"/>
    <property type="match status" value="1"/>
</dbReference>
<dbReference type="CDD" id="cd12797">
    <property type="entry name" value="M23_peptidase"/>
    <property type="match status" value="1"/>
</dbReference>
<organism evidence="4 5">
    <name type="scientific">Prolixibacter bellariivorans</name>
    <dbReference type="NCBI Taxonomy" id="314319"/>
    <lineage>
        <taxon>Bacteria</taxon>
        <taxon>Pseudomonadati</taxon>
        <taxon>Bacteroidota</taxon>
        <taxon>Bacteroidia</taxon>
        <taxon>Marinilabiliales</taxon>
        <taxon>Prolixibacteraceae</taxon>
        <taxon>Prolixibacter</taxon>
    </lineage>
</organism>
<feature type="domain" description="M23ase beta-sheet core" evidence="2">
    <location>
        <begin position="337"/>
        <end position="432"/>
    </location>
</feature>
<evidence type="ECO:0000313" key="4">
    <source>
        <dbReference type="EMBL" id="GET34178.1"/>
    </source>
</evidence>
<keyword evidence="5" id="KW-1185">Reference proteome</keyword>
<evidence type="ECO:0000259" key="3">
    <source>
        <dbReference type="Pfam" id="PF05569"/>
    </source>
</evidence>
<keyword evidence="1" id="KW-1133">Transmembrane helix</keyword>
<feature type="domain" description="Peptidase M56" evidence="3">
    <location>
        <begin position="158"/>
        <end position="257"/>
    </location>
</feature>
<dbReference type="PANTHER" id="PTHR21666">
    <property type="entry name" value="PEPTIDASE-RELATED"/>
    <property type="match status" value="1"/>
</dbReference>
<dbReference type="OrthoDB" id="9810477at2"/>
<feature type="transmembrane region" description="Helical" evidence="1">
    <location>
        <begin position="6"/>
        <end position="25"/>
    </location>
</feature>
<dbReference type="InterPro" id="IPR011055">
    <property type="entry name" value="Dup_hybrid_motif"/>
</dbReference>
<evidence type="ECO:0000313" key="5">
    <source>
        <dbReference type="Proteomes" id="UP000391834"/>
    </source>
</evidence>
<dbReference type="SUPFAM" id="SSF51261">
    <property type="entry name" value="Duplicated hybrid motif"/>
    <property type="match status" value="1"/>
</dbReference>
<sequence length="438" mass="49998">MIAFLWYLLEVSLSLSAFYLLYAAVMRNHTFFNLNRIYLLIGLLLSFIIPILKIPFFQVQSPTIVTNMIKLHPIEPDNILFTNQNLAHGLTTLNYTVILQAIYLAGIITLFFKLFFSIIRIVRMKNQSDIHKLDKVKIVRTDTSVPFSFFHMIFLPKNEQNPMIIEHELAHIRQLHWLDLILTELATVLLWFNPIVFLYRSSLKLQHEYLADASVLTESHKTEGYLKSMLRHVEMVSTGGLVSHFYQKTIKKRIIMMTKNKTSRKYLGLYLLVIPMISILLFAFAPDGSNGSLTIGKNTVVDSKTSRPSIYPVAREKITHFSGWGERKNPYTKKKQFHHAIDIAAPEGTNIVAPAAGVVVEARLNEKGMGNYILIKHNDMYSTYYAHLKSISVKPGDVLKKGQVIGQVGSTGISTGSHLHYEVYKNGKRVDPEDYLPK</sequence>
<dbReference type="Proteomes" id="UP000391834">
    <property type="component" value="Unassembled WGS sequence"/>
</dbReference>
<gene>
    <name evidence="4" type="ORF">PbJCM13498_30410</name>
</gene>
<dbReference type="InterPro" id="IPR016047">
    <property type="entry name" value="M23ase_b-sheet_dom"/>
</dbReference>
<evidence type="ECO:0000259" key="2">
    <source>
        <dbReference type="Pfam" id="PF01551"/>
    </source>
</evidence>
<dbReference type="CDD" id="cd07341">
    <property type="entry name" value="M56_BlaR1_MecR1_like"/>
    <property type="match status" value="1"/>
</dbReference>
<dbReference type="Gene3D" id="2.70.70.10">
    <property type="entry name" value="Glucose Permease (Domain IIA)"/>
    <property type="match status" value="1"/>
</dbReference>
<comment type="caution">
    <text evidence="4">The sequence shown here is derived from an EMBL/GenBank/DDBJ whole genome shotgun (WGS) entry which is preliminary data.</text>
</comment>
<name>A0A5M4B2M7_9BACT</name>
<keyword evidence="1" id="KW-0812">Transmembrane</keyword>
<evidence type="ECO:0008006" key="6">
    <source>
        <dbReference type="Google" id="ProtNLM"/>
    </source>
</evidence>
<dbReference type="InterPro" id="IPR050570">
    <property type="entry name" value="Cell_wall_metabolism_enzyme"/>
</dbReference>
<feature type="transmembrane region" description="Helical" evidence="1">
    <location>
        <begin position="101"/>
        <end position="122"/>
    </location>
</feature>
<dbReference type="GO" id="GO:0004222">
    <property type="term" value="F:metalloendopeptidase activity"/>
    <property type="evidence" value="ECO:0007669"/>
    <property type="project" value="TreeGrafter"/>
</dbReference>
<accession>A0A5M4B2M7</accession>
<dbReference type="AlphaFoldDB" id="A0A5M4B2M7"/>